<feature type="transmembrane region" description="Helical" evidence="7">
    <location>
        <begin position="393"/>
        <end position="413"/>
    </location>
</feature>
<gene>
    <name evidence="9" type="ORF">Micbo1qcDRAFT_188682</name>
</gene>
<dbReference type="FunFam" id="1.20.1250.20:FF:000018">
    <property type="entry name" value="MFS transporter permease"/>
    <property type="match status" value="1"/>
</dbReference>
<feature type="domain" description="Major facilitator superfamily (MFS) profile" evidence="8">
    <location>
        <begin position="113"/>
        <end position="542"/>
    </location>
</feature>
<dbReference type="Gene3D" id="1.20.1250.20">
    <property type="entry name" value="MFS general substrate transporter like domains"/>
    <property type="match status" value="2"/>
</dbReference>
<dbReference type="Pfam" id="PF07690">
    <property type="entry name" value="MFS_1"/>
    <property type="match status" value="1"/>
</dbReference>
<feature type="compositionally biased region" description="Basic and acidic residues" evidence="6">
    <location>
        <begin position="1"/>
        <end position="14"/>
    </location>
</feature>
<sequence length="589" mass="65938">MGDAWYELHDRREGGAAAPSSASLPARCIEPDRDVDDDDAGDGHDILDDEDEDDSNEIERGSHRHRRHHPQIDELDAGRGRSSRHSISASVASFQLYSPDEERAVVRKFDRRLVLFLSLCYMLSFLDRSNIGNARIAGMEEDLQSSPPRDEWYDWSLTAFYISYIAFEWMSLLWRLVPAHIYVSAVILSWGIIASLQSIATSYPVLIFLRTLLGIGEAAFTGVPFYLSFFYKRHELAYRTAMFISAAPLATTFASSLAWLILRIGEAGPIAPWRLLFLIEGFPSVIVATFAWSVIPDTPSSASYLTPREKKVARLRLRHEKTMSSPTQLREKMHGERQASGLRLRELLLVFADYKAWVMAFMFFLTNMAYASLPVFLPTVLKEMGYTRLEAQAFSAPPYLVAFITVYITAWLSDRSKSRAGFVIFHALCSAAGYSVLALARPLSLGHTVRYLAVYPAAMGFFNVVVLTLAWSINNQESESQRGGGFALLQVVGQCGPIVGTRLYPKSDGPFFEHGMRACAAAMLGVAVLALILRFVLAWQNRRNASGEGDTADYVALDNFAGEAESLVESLERTTLMRDRERASFKYML</sequence>
<dbReference type="GO" id="GO:0016020">
    <property type="term" value="C:membrane"/>
    <property type="evidence" value="ECO:0007669"/>
    <property type="project" value="UniProtKB-SubCell"/>
</dbReference>
<keyword evidence="10" id="KW-1185">Reference proteome</keyword>
<dbReference type="SUPFAM" id="SSF103473">
    <property type="entry name" value="MFS general substrate transporter"/>
    <property type="match status" value="1"/>
</dbReference>
<evidence type="ECO:0000259" key="8">
    <source>
        <dbReference type="PROSITE" id="PS50850"/>
    </source>
</evidence>
<feature type="transmembrane region" description="Helical" evidence="7">
    <location>
        <begin position="181"/>
        <end position="200"/>
    </location>
</feature>
<feature type="compositionally biased region" description="Acidic residues" evidence="6">
    <location>
        <begin position="47"/>
        <end position="56"/>
    </location>
</feature>
<evidence type="ECO:0000256" key="5">
    <source>
        <dbReference type="ARBA" id="ARBA00023136"/>
    </source>
</evidence>
<keyword evidence="2" id="KW-0813">Transport</keyword>
<dbReference type="GO" id="GO:0022857">
    <property type="term" value="F:transmembrane transporter activity"/>
    <property type="evidence" value="ECO:0007669"/>
    <property type="project" value="InterPro"/>
</dbReference>
<reference evidence="10" key="1">
    <citation type="submission" date="2016-02" db="EMBL/GenBank/DDBJ databases">
        <title>Draft genome sequence of Microdochium bolleyi, a fungal endophyte of beachgrass.</title>
        <authorList>
            <consortium name="DOE Joint Genome Institute"/>
            <person name="David A.S."/>
            <person name="May G."/>
            <person name="Haridas S."/>
            <person name="Lim J."/>
            <person name="Wang M."/>
            <person name="Labutti K."/>
            <person name="Lipzen A."/>
            <person name="Barry K."/>
            <person name="Grigoriev I.V."/>
        </authorList>
    </citation>
    <scope>NUCLEOTIDE SEQUENCE [LARGE SCALE GENOMIC DNA]</scope>
    <source>
        <strain evidence="10">J235TASD1</strain>
    </source>
</reference>
<feature type="compositionally biased region" description="Low complexity" evidence="6">
    <location>
        <begin position="16"/>
        <end position="26"/>
    </location>
</feature>
<proteinExistence type="predicted"/>
<organism evidence="9 10">
    <name type="scientific">Microdochium bolleyi</name>
    <dbReference type="NCBI Taxonomy" id="196109"/>
    <lineage>
        <taxon>Eukaryota</taxon>
        <taxon>Fungi</taxon>
        <taxon>Dikarya</taxon>
        <taxon>Ascomycota</taxon>
        <taxon>Pezizomycotina</taxon>
        <taxon>Sordariomycetes</taxon>
        <taxon>Xylariomycetidae</taxon>
        <taxon>Xylariales</taxon>
        <taxon>Microdochiaceae</taxon>
        <taxon>Microdochium</taxon>
    </lineage>
</organism>
<feature type="region of interest" description="Disordered" evidence="6">
    <location>
        <begin position="1"/>
        <end position="82"/>
    </location>
</feature>
<feature type="transmembrane region" description="Helical" evidence="7">
    <location>
        <begin position="206"/>
        <end position="229"/>
    </location>
</feature>
<evidence type="ECO:0000256" key="6">
    <source>
        <dbReference type="SAM" id="MobiDB-lite"/>
    </source>
</evidence>
<feature type="transmembrane region" description="Helical" evidence="7">
    <location>
        <begin position="452"/>
        <end position="473"/>
    </location>
</feature>
<dbReference type="EMBL" id="KQ964249">
    <property type="protein sequence ID" value="KXJ92480.1"/>
    <property type="molecule type" value="Genomic_DNA"/>
</dbReference>
<dbReference type="Proteomes" id="UP000070501">
    <property type="component" value="Unassembled WGS sequence"/>
</dbReference>
<name>A0A136J5K3_9PEZI</name>
<feature type="transmembrane region" description="Helical" evidence="7">
    <location>
        <begin position="347"/>
        <end position="373"/>
    </location>
</feature>
<evidence type="ECO:0000256" key="2">
    <source>
        <dbReference type="ARBA" id="ARBA00022448"/>
    </source>
</evidence>
<evidence type="ECO:0000256" key="3">
    <source>
        <dbReference type="ARBA" id="ARBA00022692"/>
    </source>
</evidence>
<dbReference type="InterPro" id="IPR036259">
    <property type="entry name" value="MFS_trans_sf"/>
</dbReference>
<dbReference type="PANTHER" id="PTHR43791:SF27">
    <property type="entry name" value="TRANSPORTER, PUTATIVE (AFU_ORTHOLOGUE AFUA_2G15730)-RELATED"/>
    <property type="match status" value="1"/>
</dbReference>
<feature type="transmembrane region" description="Helical" evidence="7">
    <location>
        <begin position="241"/>
        <end position="261"/>
    </location>
</feature>
<accession>A0A136J5K3</accession>
<evidence type="ECO:0000256" key="4">
    <source>
        <dbReference type="ARBA" id="ARBA00022989"/>
    </source>
</evidence>
<dbReference type="FunFam" id="1.20.1250.20:FF:000013">
    <property type="entry name" value="MFS general substrate transporter"/>
    <property type="match status" value="1"/>
</dbReference>
<evidence type="ECO:0000256" key="1">
    <source>
        <dbReference type="ARBA" id="ARBA00004141"/>
    </source>
</evidence>
<evidence type="ECO:0000313" key="9">
    <source>
        <dbReference type="EMBL" id="KXJ92480.1"/>
    </source>
</evidence>
<dbReference type="OrthoDB" id="2985014at2759"/>
<dbReference type="AlphaFoldDB" id="A0A136J5K3"/>
<feature type="transmembrane region" description="Helical" evidence="7">
    <location>
        <begin position="273"/>
        <end position="295"/>
    </location>
</feature>
<dbReference type="InterPro" id="IPR011701">
    <property type="entry name" value="MFS"/>
</dbReference>
<dbReference type="PANTHER" id="PTHR43791">
    <property type="entry name" value="PERMEASE-RELATED"/>
    <property type="match status" value="1"/>
</dbReference>
<comment type="subcellular location">
    <subcellularLocation>
        <location evidence="1">Membrane</location>
        <topology evidence="1">Multi-pass membrane protein</topology>
    </subcellularLocation>
</comment>
<evidence type="ECO:0000256" key="7">
    <source>
        <dbReference type="SAM" id="Phobius"/>
    </source>
</evidence>
<keyword evidence="5 7" id="KW-0472">Membrane</keyword>
<evidence type="ECO:0000313" key="10">
    <source>
        <dbReference type="Proteomes" id="UP000070501"/>
    </source>
</evidence>
<protein>
    <submittedName>
        <fullName evidence="9">Major facilitator superfamily domain-containing protein</fullName>
    </submittedName>
</protein>
<feature type="transmembrane region" description="Helical" evidence="7">
    <location>
        <begin position="420"/>
        <end position="440"/>
    </location>
</feature>
<dbReference type="InterPro" id="IPR020846">
    <property type="entry name" value="MFS_dom"/>
</dbReference>
<keyword evidence="4 7" id="KW-1133">Transmembrane helix</keyword>
<feature type="transmembrane region" description="Helical" evidence="7">
    <location>
        <begin position="515"/>
        <end position="537"/>
    </location>
</feature>
<feature type="compositionally biased region" description="Basic and acidic residues" evidence="6">
    <location>
        <begin position="70"/>
        <end position="79"/>
    </location>
</feature>
<keyword evidence="3 7" id="KW-0812">Transmembrane</keyword>
<dbReference type="InParanoid" id="A0A136J5K3"/>
<dbReference type="PROSITE" id="PS50850">
    <property type="entry name" value="MFS"/>
    <property type="match status" value="1"/>
</dbReference>